<accession>W7TCL3</accession>
<sequence length="171" mass="19163">MEGLGCGRPEAVSTSASVRERRTLNQARPHPYFQAPHSPHSKRFIVGNQLQRVPILHLCTAISEWARRVPSPRLTSYFFSLSFKQSDAIPFSATMATTEPKVAAKDDAAPLLDVLEEDDEFEEFADPDWDAVVDEAQDEQQWQVSLFRFSLRQGARVTVPALSESDTLSSQ</sequence>
<proteinExistence type="predicted"/>
<evidence type="ECO:0000313" key="2">
    <source>
        <dbReference type="EMBL" id="EWM23967.1"/>
    </source>
</evidence>
<protein>
    <submittedName>
        <fullName evidence="2">Uncharacterized protein</fullName>
    </submittedName>
</protein>
<comment type="caution">
    <text evidence="2">The sequence shown here is derived from an EMBL/GenBank/DDBJ whole genome shotgun (WGS) entry which is preliminary data.</text>
</comment>
<evidence type="ECO:0000313" key="3">
    <source>
        <dbReference type="Proteomes" id="UP000019335"/>
    </source>
</evidence>
<reference evidence="2 3" key="1">
    <citation type="journal article" date="2014" name="Mol. Plant">
        <title>Chromosome Scale Genome Assembly and Transcriptome Profiling of Nannochloropsis gaditana in Nitrogen Depletion.</title>
        <authorList>
            <person name="Corteggiani Carpinelli E."/>
            <person name="Telatin A."/>
            <person name="Vitulo N."/>
            <person name="Forcato C."/>
            <person name="D'Angelo M."/>
            <person name="Schiavon R."/>
            <person name="Vezzi A."/>
            <person name="Giacometti G.M."/>
            <person name="Morosinotto T."/>
            <person name="Valle G."/>
        </authorList>
    </citation>
    <scope>NUCLEOTIDE SEQUENCE [LARGE SCALE GENOMIC DNA]</scope>
    <source>
        <strain evidence="2 3">B-31</strain>
    </source>
</reference>
<evidence type="ECO:0000256" key="1">
    <source>
        <dbReference type="SAM" id="MobiDB-lite"/>
    </source>
</evidence>
<dbReference type="EMBL" id="AZIL01001411">
    <property type="protein sequence ID" value="EWM23967.1"/>
    <property type="molecule type" value="Genomic_DNA"/>
</dbReference>
<feature type="region of interest" description="Disordered" evidence="1">
    <location>
        <begin position="1"/>
        <end position="20"/>
    </location>
</feature>
<keyword evidence="3" id="KW-1185">Reference proteome</keyword>
<dbReference type="AlphaFoldDB" id="W7TCL3"/>
<name>W7TCL3_9STRA</name>
<organism evidence="2 3">
    <name type="scientific">Nannochloropsis gaditana</name>
    <dbReference type="NCBI Taxonomy" id="72520"/>
    <lineage>
        <taxon>Eukaryota</taxon>
        <taxon>Sar</taxon>
        <taxon>Stramenopiles</taxon>
        <taxon>Ochrophyta</taxon>
        <taxon>Eustigmatophyceae</taxon>
        <taxon>Eustigmatales</taxon>
        <taxon>Monodopsidaceae</taxon>
        <taxon>Nannochloropsis</taxon>
    </lineage>
</organism>
<dbReference type="Proteomes" id="UP000019335">
    <property type="component" value="Chromosome 15"/>
</dbReference>
<gene>
    <name evidence="2" type="ORF">Naga_100027g21</name>
</gene>